<dbReference type="EMBL" id="BOOU01000002">
    <property type="protein sequence ID" value="GII75170.1"/>
    <property type="molecule type" value="Genomic_DNA"/>
</dbReference>
<accession>A0A919R185</accession>
<feature type="domain" description="HTH cro/C1-type" evidence="1">
    <location>
        <begin position="17"/>
        <end position="70"/>
    </location>
</feature>
<evidence type="ECO:0000313" key="3">
    <source>
        <dbReference type="Proteomes" id="UP000655287"/>
    </source>
</evidence>
<dbReference type="CDD" id="cd00093">
    <property type="entry name" value="HTH_XRE"/>
    <property type="match status" value="1"/>
</dbReference>
<dbReference type="InterPro" id="IPR043917">
    <property type="entry name" value="DUF5753"/>
</dbReference>
<sequence length="316" mass="35310">MRNTSPLAQRRRLAQELRKLRSARGISLEDVAREMECDASWVSRVERAERGIRPKDVKSLLDLYQVTDGVRREELLELSRRAGTRDWWHRFRKGLKPKFEVYLGLEADAAVIRSYHPQVVPGILQVPDYAREVITATDVEGAIDVDETVAVRQARQEVLVREGCAARLLVVLDEAVLHRQVGGVEIMRSQLRHLLMMARLPNVTIQILPFAVGAHAAMAGAFDLLEFCEADGRGVVYVEQATSGLILQSEPEVRRYTLMWGHIAGRALSSQSSYDLIAGLVDGMSARELTAKEAQGGGKPTLAVSREKIQLQHGER</sequence>
<dbReference type="RefSeq" id="WP_203981840.1">
    <property type="nucleotide sequence ID" value="NZ_BOOU01000002.1"/>
</dbReference>
<dbReference type="InterPro" id="IPR010982">
    <property type="entry name" value="Lambda_DNA-bd_dom_sf"/>
</dbReference>
<dbReference type="Gene3D" id="1.10.260.40">
    <property type="entry name" value="lambda repressor-like DNA-binding domains"/>
    <property type="match status" value="1"/>
</dbReference>
<dbReference type="SMART" id="SM00530">
    <property type="entry name" value="HTH_XRE"/>
    <property type="match status" value="1"/>
</dbReference>
<reference evidence="2" key="1">
    <citation type="submission" date="2021-01" db="EMBL/GenBank/DDBJ databases">
        <title>Whole genome shotgun sequence of Sphaerisporangium rufum NBRC 109079.</title>
        <authorList>
            <person name="Komaki H."/>
            <person name="Tamura T."/>
        </authorList>
    </citation>
    <scope>NUCLEOTIDE SEQUENCE</scope>
    <source>
        <strain evidence="2">NBRC 109079</strain>
    </source>
</reference>
<proteinExistence type="predicted"/>
<dbReference type="SUPFAM" id="SSF47413">
    <property type="entry name" value="lambda repressor-like DNA-binding domains"/>
    <property type="match status" value="1"/>
</dbReference>
<evidence type="ECO:0000313" key="2">
    <source>
        <dbReference type="EMBL" id="GII75170.1"/>
    </source>
</evidence>
<evidence type="ECO:0000259" key="1">
    <source>
        <dbReference type="PROSITE" id="PS50943"/>
    </source>
</evidence>
<dbReference type="Proteomes" id="UP000655287">
    <property type="component" value="Unassembled WGS sequence"/>
</dbReference>
<comment type="caution">
    <text evidence="2">The sequence shown here is derived from an EMBL/GenBank/DDBJ whole genome shotgun (WGS) entry which is preliminary data.</text>
</comment>
<organism evidence="2 3">
    <name type="scientific">Sphaerisporangium rufum</name>
    <dbReference type="NCBI Taxonomy" id="1381558"/>
    <lineage>
        <taxon>Bacteria</taxon>
        <taxon>Bacillati</taxon>
        <taxon>Actinomycetota</taxon>
        <taxon>Actinomycetes</taxon>
        <taxon>Streptosporangiales</taxon>
        <taxon>Streptosporangiaceae</taxon>
        <taxon>Sphaerisporangium</taxon>
    </lineage>
</organism>
<protein>
    <submittedName>
        <fullName evidence="2">Transcriptional regulator</fullName>
    </submittedName>
</protein>
<gene>
    <name evidence="2" type="ORF">Sru01_01520</name>
</gene>
<dbReference type="Pfam" id="PF19054">
    <property type="entry name" value="DUF5753"/>
    <property type="match status" value="1"/>
</dbReference>
<dbReference type="InterPro" id="IPR001387">
    <property type="entry name" value="Cro/C1-type_HTH"/>
</dbReference>
<dbReference type="AlphaFoldDB" id="A0A919R185"/>
<keyword evidence="3" id="KW-1185">Reference proteome</keyword>
<dbReference type="GO" id="GO:0003677">
    <property type="term" value="F:DNA binding"/>
    <property type="evidence" value="ECO:0007669"/>
    <property type="project" value="InterPro"/>
</dbReference>
<name>A0A919R185_9ACTN</name>
<dbReference type="Pfam" id="PF13560">
    <property type="entry name" value="HTH_31"/>
    <property type="match status" value="1"/>
</dbReference>
<dbReference type="PROSITE" id="PS50943">
    <property type="entry name" value="HTH_CROC1"/>
    <property type="match status" value="1"/>
</dbReference>